<dbReference type="InterPro" id="IPR051052">
    <property type="entry name" value="Diverse_substrate_MTase"/>
</dbReference>
<dbReference type="PANTHER" id="PTHR44942:SF4">
    <property type="entry name" value="METHYLTRANSFERASE TYPE 11 DOMAIN-CONTAINING PROTEIN"/>
    <property type="match status" value="1"/>
</dbReference>
<keyword evidence="3" id="KW-0808">Transferase</keyword>
<feature type="domain" description="Methyltransferase type 11" evidence="4">
    <location>
        <begin position="55"/>
        <end position="147"/>
    </location>
</feature>
<dbReference type="InterPro" id="IPR029063">
    <property type="entry name" value="SAM-dependent_MTases_sf"/>
</dbReference>
<dbReference type="Gene3D" id="3.40.50.150">
    <property type="entry name" value="Vaccinia Virus protein VP39"/>
    <property type="match status" value="1"/>
</dbReference>
<name>A0ABU7UJD8_9CLOT</name>
<evidence type="ECO:0000256" key="2">
    <source>
        <dbReference type="ARBA" id="ARBA00022603"/>
    </source>
</evidence>
<protein>
    <submittedName>
        <fullName evidence="5">Class I SAM-dependent methyltransferase</fullName>
    </submittedName>
</protein>
<comment type="similarity">
    <text evidence="1">Belongs to the methyltransferase superfamily.</text>
</comment>
<dbReference type="PANTHER" id="PTHR44942">
    <property type="entry name" value="METHYLTRANSF_11 DOMAIN-CONTAINING PROTEIN"/>
    <property type="match status" value="1"/>
</dbReference>
<dbReference type="RefSeq" id="WP_253201613.1">
    <property type="nucleotide sequence ID" value="NZ_JAZHFS010000001.1"/>
</dbReference>
<dbReference type="Proteomes" id="UP001498469">
    <property type="component" value="Unassembled WGS sequence"/>
</dbReference>
<dbReference type="SUPFAM" id="SSF53335">
    <property type="entry name" value="S-adenosyl-L-methionine-dependent methyltransferases"/>
    <property type="match status" value="1"/>
</dbReference>
<proteinExistence type="inferred from homology"/>
<evidence type="ECO:0000259" key="4">
    <source>
        <dbReference type="Pfam" id="PF08241"/>
    </source>
</evidence>
<dbReference type="Pfam" id="PF08241">
    <property type="entry name" value="Methyltransf_11"/>
    <property type="match status" value="1"/>
</dbReference>
<accession>A0ABU7UJD8</accession>
<gene>
    <name evidence="5" type="ORF">SJI18_02040</name>
</gene>
<evidence type="ECO:0000256" key="1">
    <source>
        <dbReference type="ARBA" id="ARBA00008361"/>
    </source>
</evidence>
<dbReference type="CDD" id="cd02440">
    <property type="entry name" value="AdoMet_MTases"/>
    <property type="match status" value="1"/>
</dbReference>
<keyword evidence="6" id="KW-1185">Reference proteome</keyword>
<dbReference type="GO" id="GO:0032259">
    <property type="term" value="P:methylation"/>
    <property type="evidence" value="ECO:0007669"/>
    <property type="project" value="UniProtKB-KW"/>
</dbReference>
<dbReference type="GO" id="GO:0008168">
    <property type="term" value="F:methyltransferase activity"/>
    <property type="evidence" value="ECO:0007669"/>
    <property type="project" value="UniProtKB-KW"/>
</dbReference>
<reference evidence="5 6" key="1">
    <citation type="submission" date="2023-11" db="EMBL/GenBank/DDBJ databases">
        <title>Draft genome sequence of a psychrophilic Clostridium strain from permafrost water brine.</title>
        <authorList>
            <person name="Shcherbakova V.A."/>
            <person name="Trubitsyn V.E."/>
            <person name="Zakharyuk A.G."/>
        </authorList>
    </citation>
    <scope>NUCLEOTIDE SEQUENCE [LARGE SCALE GENOMIC DNA]</scope>
    <source>
        <strain evidence="5 6">14F</strain>
    </source>
</reference>
<evidence type="ECO:0000256" key="3">
    <source>
        <dbReference type="ARBA" id="ARBA00022679"/>
    </source>
</evidence>
<keyword evidence="2 5" id="KW-0489">Methyltransferase</keyword>
<dbReference type="EMBL" id="JAZHFS010000001">
    <property type="protein sequence ID" value="MEF2111081.1"/>
    <property type="molecule type" value="Genomic_DNA"/>
</dbReference>
<organism evidence="5 6">
    <name type="scientific">Clostridium frigoriphilum</name>
    <dbReference type="NCBI Taxonomy" id="443253"/>
    <lineage>
        <taxon>Bacteria</taxon>
        <taxon>Bacillati</taxon>
        <taxon>Bacillota</taxon>
        <taxon>Clostridia</taxon>
        <taxon>Eubacteriales</taxon>
        <taxon>Clostridiaceae</taxon>
        <taxon>Clostridium</taxon>
    </lineage>
</organism>
<evidence type="ECO:0000313" key="5">
    <source>
        <dbReference type="EMBL" id="MEF2111081.1"/>
    </source>
</evidence>
<dbReference type="InterPro" id="IPR013216">
    <property type="entry name" value="Methyltransf_11"/>
</dbReference>
<comment type="caution">
    <text evidence="5">The sequence shown here is derived from an EMBL/GenBank/DDBJ whole genome shotgun (WGS) entry which is preliminary data.</text>
</comment>
<evidence type="ECO:0000313" key="6">
    <source>
        <dbReference type="Proteomes" id="UP001498469"/>
    </source>
</evidence>
<sequence length="277" mass="31959">MENWKDDREMKENLQLNADRFMGFADVYNNARPKCPEKVKDIILKYLNHAPTLVVDLGCGTGLSTRIWSEVSNKVIGIEPSTDMIKLAREKSEGFNNILFNSAFSDNTQLNNSCADIITCSQSFHWMNPENTLNEVSRILKKGGIFAVYDNDWPPVCNWEAELEYNKLFDKVREFELSHPDIKESFKRWDKDKHLSNIKNSGNFRYVREIVFSNSEICNAQRFISIALSQGGVQAIMKANIDEINPLLISFKERIIDIFGSSEFNIDFCYRMRIGVK</sequence>